<name>A0A1F5RYF8_9BACT</name>
<feature type="chain" id="PRO_5009521093" description="DUF4190 domain-containing protein" evidence="2">
    <location>
        <begin position="27"/>
        <end position="164"/>
    </location>
</feature>
<keyword evidence="1" id="KW-0472">Membrane</keyword>
<reference evidence="3 4" key="1">
    <citation type="journal article" date="2016" name="Nat. Commun.">
        <title>Thousands of microbial genomes shed light on interconnected biogeochemical processes in an aquifer system.</title>
        <authorList>
            <person name="Anantharaman K."/>
            <person name="Brown C.T."/>
            <person name="Hug L.A."/>
            <person name="Sharon I."/>
            <person name="Castelle C.J."/>
            <person name="Probst A.J."/>
            <person name="Thomas B.C."/>
            <person name="Singh A."/>
            <person name="Wilkins M.J."/>
            <person name="Karaoz U."/>
            <person name="Brodie E.L."/>
            <person name="Williams K.H."/>
            <person name="Hubbard S.S."/>
            <person name="Banfield J.F."/>
        </authorList>
    </citation>
    <scope>NUCLEOTIDE SEQUENCE [LARGE SCALE GENOMIC DNA]</scope>
</reference>
<evidence type="ECO:0008006" key="5">
    <source>
        <dbReference type="Google" id="ProtNLM"/>
    </source>
</evidence>
<keyword evidence="1" id="KW-0812">Transmembrane</keyword>
<dbReference type="Proteomes" id="UP000177691">
    <property type="component" value="Unassembled WGS sequence"/>
</dbReference>
<feature type="signal peptide" evidence="2">
    <location>
        <begin position="1"/>
        <end position="26"/>
    </location>
</feature>
<sequence>MKKLFIVLCLLSALSIFNITTNFVYAQVTPPDAPRGNTNITSGSGGPVSLTNPLTNTTGDVPGGIPGLIGRVINGVLGVVGSLALIMFIYGGLLWMTSGGNDEKVKQGKDVLIWATLGLFIIFASYALVNFIIFKGIGAVGGGSGGIQTDDFGRVVDPNNPNSN</sequence>
<evidence type="ECO:0000313" key="4">
    <source>
        <dbReference type="Proteomes" id="UP000177691"/>
    </source>
</evidence>
<protein>
    <recommendedName>
        <fullName evidence="5">DUF4190 domain-containing protein</fullName>
    </recommendedName>
</protein>
<accession>A0A1F5RYF8</accession>
<feature type="transmembrane region" description="Helical" evidence="1">
    <location>
        <begin position="68"/>
        <end position="90"/>
    </location>
</feature>
<evidence type="ECO:0000256" key="2">
    <source>
        <dbReference type="SAM" id="SignalP"/>
    </source>
</evidence>
<dbReference type="AlphaFoldDB" id="A0A1F5RYF8"/>
<evidence type="ECO:0000256" key="1">
    <source>
        <dbReference type="SAM" id="Phobius"/>
    </source>
</evidence>
<keyword evidence="1" id="KW-1133">Transmembrane helix</keyword>
<organism evidence="3 4">
    <name type="scientific">Candidatus Falkowbacteria bacterium RIFCSPHIGHO2_02_FULL_45_15</name>
    <dbReference type="NCBI Taxonomy" id="1797987"/>
    <lineage>
        <taxon>Bacteria</taxon>
        <taxon>Candidatus Falkowiibacteriota</taxon>
    </lineage>
</organism>
<dbReference type="InterPro" id="IPR043993">
    <property type="entry name" value="T4SS_pilin"/>
</dbReference>
<keyword evidence="2" id="KW-0732">Signal</keyword>
<dbReference type="Pfam" id="PF18895">
    <property type="entry name" value="T4SS_pilin"/>
    <property type="match status" value="1"/>
</dbReference>
<feature type="transmembrane region" description="Helical" evidence="1">
    <location>
        <begin position="111"/>
        <end position="134"/>
    </location>
</feature>
<comment type="caution">
    <text evidence="3">The sequence shown here is derived from an EMBL/GenBank/DDBJ whole genome shotgun (WGS) entry which is preliminary data.</text>
</comment>
<gene>
    <name evidence="3" type="ORF">A3D54_04290</name>
</gene>
<proteinExistence type="predicted"/>
<evidence type="ECO:0000313" key="3">
    <source>
        <dbReference type="EMBL" id="OGF19470.1"/>
    </source>
</evidence>
<dbReference type="EMBL" id="MFFU01000015">
    <property type="protein sequence ID" value="OGF19470.1"/>
    <property type="molecule type" value="Genomic_DNA"/>
</dbReference>